<keyword evidence="1" id="KW-0472">Membrane</keyword>
<evidence type="ECO:0000313" key="3">
    <source>
        <dbReference type="Proteomes" id="UP000073601"/>
    </source>
</evidence>
<reference evidence="3" key="1">
    <citation type="submission" date="2016-02" db="EMBL/GenBank/DDBJ databases">
        <authorList>
            <person name="Rodrigo-Torres Lidia"/>
            <person name="Arahal R.David."/>
        </authorList>
    </citation>
    <scope>NUCLEOTIDE SEQUENCE [LARGE SCALE GENOMIC DNA]</scope>
    <source>
        <strain evidence="3">CECT 8713</strain>
    </source>
</reference>
<proteinExistence type="predicted"/>
<name>A0A128FEF8_9GAMM</name>
<keyword evidence="3" id="KW-1185">Reference proteome</keyword>
<dbReference type="Pfam" id="PF14316">
    <property type="entry name" value="DUF4381"/>
    <property type="match status" value="1"/>
</dbReference>
<dbReference type="InterPro" id="IPR025489">
    <property type="entry name" value="DUF4381"/>
</dbReference>
<accession>A0A128FEF8</accession>
<organism evidence="2 3">
    <name type="scientific">Grimontia marina</name>
    <dbReference type="NCBI Taxonomy" id="646534"/>
    <lineage>
        <taxon>Bacteria</taxon>
        <taxon>Pseudomonadati</taxon>
        <taxon>Pseudomonadota</taxon>
        <taxon>Gammaproteobacteria</taxon>
        <taxon>Vibrionales</taxon>
        <taxon>Vibrionaceae</taxon>
        <taxon>Grimontia</taxon>
    </lineage>
</organism>
<keyword evidence="1" id="KW-0812">Transmembrane</keyword>
<dbReference type="EMBL" id="FIZY01000031">
    <property type="protein sequence ID" value="CZF84686.1"/>
    <property type="molecule type" value="Genomic_DNA"/>
</dbReference>
<feature type="transmembrane region" description="Helical" evidence="1">
    <location>
        <begin position="28"/>
        <end position="48"/>
    </location>
</feature>
<dbReference type="AlphaFoldDB" id="A0A128FEF8"/>
<dbReference type="RefSeq" id="WP_062712031.1">
    <property type="nucleotide sequence ID" value="NZ_CAWRCI010000031.1"/>
</dbReference>
<protein>
    <recommendedName>
        <fullName evidence="4">DUF4381 domain-containing protein</fullName>
    </recommendedName>
</protein>
<evidence type="ECO:0000256" key="1">
    <source>
        <dbReference type="SAM" id="Phobius"/>
    </source>
</evidence>
<evidence type="ECO:0008006" key="4">
    <source>
        <dbReference type="Google" id="ProtNLM"/>
    </source>
</evidence>
<dbReference type="Proteomes" id="UP000073601">
    <property type="component" value="Unassembled WGS sequence"/>
</dbReference>
<evidence type="ECO:0000313" key="2">
    <source>
        <dbReference type="EMBL" id="CZF84686.1"/>
    </source>
</evidence>
<dbReference type="OrthoDB" id="283083at2"/>
<keyword evidence="1" id="KW-1133">Transmembrane helix</keyword>
<gene>
    <name evidence="2" type="ORF">GMA8713_03211</name>
</gene>
<sequence length="169" mass="18825">MANSVSTPALPLADIHLQQAPGIWPLAWGWWLVIAAVFIALLLVVYWLRMRNYRLAARKEALAALNEVRSVSDINALLKRAALSYYPREQVAGLTGERWLVFLDNQLPLPEQGFVAESELWQKGTFSNVPCGESDLVRAKSLATRWLKTAIPANTPSALSLLKKEGHHV</sequence>